<feature type="compositionally biased region" description="Low complexity" evidence="1">
    <location>
        <begin position="469"/>
        <end position="495"/>
    </location>
</feature>
<dbReference type="GO" id="GO:0000492">
    <property type="term" value="P:box C/D snoRNP assembly"/>
    <property type="evidence" value="ECO:0007669"/>
    <property type="project" value="TreeGrafter"/>
</dbReference>
<dbReference type="GO" id="GO:0070761">
    <property type="term" value="C:pre-snoRNP complex"/>
    <property type="evidence" value="ECO:0007669"/>
    <property type="project" value="TreeGrafter"/>
</dbReference>
<dbReference type="VEuPathDB" id="FungiDB:ATCC64974_4480"/>
<dbReference type="GO" id="GO:0048254">
    <property type="term" value="P:snoRNA localization"/>
    <property type="evidence" value="ECO:0007669"/>
    <property type="project" value="TreeGrafter"/>
</dbReference>
<dbReference type="VEuPathDB" id="FungiDB:ASPNIDRAFT2_1181342"/>
<dbReference type="InterPro" id="IPR057721">
    <property type="entry name" value="BCD1_alpha/beta"/>
</dbReference>
<dbReference type="Pfam" id="PF25790">
    <property type="entry name" value="BCD1"/>
    <property type="match status" value="1"/>
</dbReference>
<evidence type="ECO:0000313" key="4">
    <source>
        <dbReference type="Proteomes" id="UP000068243"/>
    </source>
</evidence>
<dbReference type="PANTHER" id="PTHR13483">
    <property type="entry name" value="BOX C_D SNORNA PROTEIN 1-RELATED"/>
    <property type="match status" value="1"/>
</dbReference>
<dbReference type="GO" id="GO:0005634">
    <property type="term" value="C:nucleus"/>
    <property type="evidence" value="ECO:0007669"/>
    <property type="project" value="TreeGrafter"/>
</dbReference>
<dbReference type="InterPro" id="IPR011009">
    <property type="entry name" value="Kinase-like_dom_sf"/>
</dbReference>
<dbReference type="VEuPathDB" id="FungiDB:An14g05450"/>
<comment type="caution">
    <text evidence="3">The sequence shown here is derived from an EMBL/GenBank/DDBJ whole genome shotgun (WGS) entry which is preliminary data.</text>
</comment>
<dbReference type="Proteomes" id="UP000068243">
    <property type="component" value="Unassembled WGS sequence"/>
</dbReference>
<feature type="domain" description="BCD1 alpha/beta" evidence="2">
    <location>
        <begin position="363"/>
        <end position="550"/>
    </location>
</feature>
<feature type="compositionally biased region" description="Basic and acidic residues" evidence="1">
    <location>
        <begin position="433"/>
        <end position="461"/>
    </location>
</feature>
<evidence type="ECO:0000259" key="2">
    <source>
        <dbReference type="Pfam" id="PF25790"/>
    </source>
</evidence>
<sequence>MTPTQPSPTILSMDVSSKDNSDYRILLQNKIRYLTIRPGTFNRSTLSTPLSSLPNLPGDDTWNCALISRDPASGELTIELQNRNLTGITDFWHPVQIDCLQLRRTRQLTATAFEATFCGSELISTTTLEKNITFIVKIARFEWEIPRLSRETSIYKQLQLQGISDLAPRFLGHVHEQGRVIGFILEKIEGREAGIEDLVGCQATLKRLHEFGIVHGDVNRYNFVVRGDGTVRLIDFEGSWQDKGAIAIMRAEMESLGIRDPAAYLRRSELATESAFDRDFNFITGIERSIERAGRDAENRGIDVASSGVRDLEAVGLDAGDVVDGGVDDRKKGGAGAGAGAGGKRKRGGDTAGGGGTRAEMEFLRRAEERGVRVVRAPKGMSRNKGNGSRWLGRNQCLVWTVEWILSDGEKRMRNCSELAPVADSFDRVVPLPKEEGGGEEGQKQTGDEKPEETSGSKMEEQQQQPQDATTTVPEPASTTEPTEPTDTPTAQPEASDLPLTPHRDLYFYLHRPRTATKQPVLAPLSPKTTIAAALRGHTVLEFPTIYVLPYSPDTIRAQEGSKYILEEEYLRTHQSPEESSEDTGGADDTLPPGAIDLQGVDESKVLEVLQKDLFEPSAAA</sequence>
<feature type="region of interest" description="Disordered" evidence="1">
    <location>
        <begin position="572"/>
        <end position="598"/>
    </location>
</feature>
<evidence type="ECO:0000313" key="3">
    <source>
        <dbReference type="EMBL" id="GAQ42681.1"/>
    </source>
</evidence>
<dbReference type="VEuPathDB" id="FungiDB:ATCC64974_4470"/>
<feature type="region of interest" description="Disordered" evidence="1">
    <location>
        <begin position="326"/>
        <end position="358"/>
    </location>
</feature>
<dbReference type="OrthoDB" id="272357at2759"/>
<evidence type="ECO:0000256" key="1">
    <source>
        <dbReference type="SAM" id="MobiDB-lite"/>
    </source>
</evidence>
<dbReference type="AlphaFoldDB" id="A0A124BXK9"/>
<reference evidence="4" key="1">
    <citation type="journal article" date="2016" name="Genome Announc.">
        <title>Draft genome sequence of Aspergillus niger strain An76.</title>
        <authorList>
            <person name="Gong W."/>
            <person name="Cheng Z."/>
            <person name="Zhang H."/>
            <person name="Liu L."/>
            <person name="Gao P."/>
            <person name="Wang L."/>
        </authorList>
    </citation>
    <scope>NUCLEOTIDE SEQUENCE [LARGE SCALE GENOMIC DNA]</scope>
    <source>
        <strain evidence="4">An76</strain>
    </source>
</reference>
<organism evidence="3 4">
    <name type="scientific">Aspergillus niger</name>
    <dbReference type="NCBI Taxonomy" id="5061"/>
    <lineage>
        <taxon>Eukaryota</taxon>
        <taxon>Fungi</taxon>
        <taxon>Dikarya</taxon>
        <taxon>Ascomycota</taxon>
        <taxon>Pezizomycotina</taxon>
        <taxon>Eurotiomycetes</taxon>
        <taxon>Eurotiomycetidae</taxon>
        <taxon>Eurotiales</taxon>
        <taxon>Aspergillaceae</taxon>
        <taxon>Aspergillus</taxon>
        <taxon>Aspergillus subgen. Circumdati</taxon>
    </lineage>
</organism>
<dbReference type="InterPro" id="IPR051639">
    <property type="entry name" value="BCD1"/>
</dbReference>
<accession>A0A124BXK9</accession>
<dbReference type="VEuPathDB" id="FungiDB:ASPNIDRAFT2_1170273"/>
<name>A0A124BXK9_ASPNG</name>
<dbReference type="GO" id="GO:0000463">
    <property type="term" value="P:maturation of LSU-rRNA from tricistronic rRNA transcript (SSU-rRNA, 5.8S rRNA, LSU-rRNA)"/>
    <property type="evidence" value="ECO:0007669"/>
    <property type="project" value="TreeGrafter"/>
</dbReference>
<dbReference type="VEuPathDB" id="FungiDB:M747DRAFT_300551"/>
<dbReference type="VEuPathDB" id="FungiDB:M747DRAFT_327245"/>
<dbReference type="SUPFAM" id="SSF56112">
    <property type="entry name" value="Protein kinase-like (PK-like)"/>
    <property type="match status" value="1"/>
</dbReference>
<dbReference type="VEuPathDB" id="FungiDB:An14g05460"/>
<proteinExistence type="predicted"/>
<dbReference type="PANTHER" id="PTHR13483:SF11">
    <property type="entry name" value="ZINC FINGER HIT DOMAIN-CONTAINING PROTEIN 3"/>
    <property type="match status" value="1"/>
</dbReference>
<dbReference type="Gene3D" id="1.10.510.10">
    <property type="entry name" value="Transferase(Phosphotransferase) domain 1"/>
    <property type="match status" value="1"/>
</dbReference>
<dbReference type="EMBL" id="BCMY01000008">
    <property type="protein sequence ID" value="GAQ42681.1"/>
    <property type="molecule type" value="Genomic_DNA"/>
</dbReference>
<gene>
    <name evidence="3" type="ORF">ABL_05342</name>
</gene>
<protein>
    <submittedName>
        <fullName evidence="3">HIT finger domain protein</fullName>
    </submittedName>
</protein>
<feature type="region of interest" description="Disordered" evidence="1">
    <location>
        <begin position="427"/>
        <end position="501"/>
    </location>
</feature>